<accession>A0A6S5C428</accession>
<name>A0A6S5C428_AERVE</name>
<evidence type="ECO:0000313" key="2">
    <source>
        <dbReference type="Proteomes" id="UP000515442"/>
    </source>
</evidence>
<dbReference type="Proteomes" id="UP000515442">
    <property type="component" value="Chromosome"/>
</dbReference>
<protein>
    <submittedName>
        <fullName evidence="1">Uncharacterized protein</fullName>
    </submittedName>
</protein>
<dbReference type="EMBL" id="AP022038">
    <property type="protein sequence ID" value="BBR39456.1"/>
    <property type="molecule type" value="Genomic_DNA"/>
</dbReference>
<gene>
    <name evidence="1" type="ORF">WP3W19E03_19810</name>
</gene>
<reference evidence="1 2" key="1">
    <citation type="submission" date="2019-12" db="EMBL/GenBank/DDBJ databases">
        <title>complete genome sequences of Aeromonas veronii str. WP3-W19-ESBL-03 isolated from wastewater treatment plant effluent.</title>
        <authorList>
            <person name="Sekizuka T."/>
            <person name="Itokawa K."/>
            <person name="Yatsu K."/>
            <person name="Inamine Y."/>
            <person name="Kuroda M."/>
        </authorList>
    </citation>
    <scope>NUCLEOTIDE SEQUENCE [LARGE SCALE GENOMIC DNA]</scope>
    <source>
        <strain evidence="1 2">WP3-W19-ESBL-03</strain>
    </source>
</reference>
<evidence type="ECO:0000313" key="1">
    <source>
        <dbReference type="EMBL" id="BBR39456.1"/>
    </source>
</evidence>
<proteinExistence type="predicted"/>
<sequence length="33" mass="3591">MIASLRQAVCGAADIQWQVLPEFNALFSVPEVS</sequence>
<dbReference type="AlphaFoldDB" id="A0A6S5C428"/>
<organism evidence="1 2">
    <name type="scientific">Aeromonas veronii</name>
    <dbReference type="NCBI Taxonomy" id="654"/>
    <lineage>
        <taxon>Bacteria</taxon>
        <taxon>Pseudomonadati</taxon>
        <taxon>Pseudomonadota</taxon>
        <taxon>Gammaproteobacteria</taxon>
        <taxon>Aeromonadales</taxon>
        <taxon>Aeromonadaceae</taxon>
        <taxon>Aeromonas</taxon>
    </lineage>
</organism>